<comment type="subcellular location">
    <subcellularLocation>
        <location evidence="1">Cell membrane</location>
        <topology evidence="1">Multi-pass membrane protein</topology>
    </subcellularLocation>
</comment>
<proteinExistence type="predicted"/>
<evidence type="ECO:0000256" key="2">
    <source>
        <dbReference type="ARBA" id="ARBA00022475"/>
    </source>
</evidence>
<organism evidence="13 14">
    <name type="scientific">Meloidogyne floridensis</name>
    <dbReference type="NCBI Taxonomy" id="298350"/>
    <lineage>
        <taxon>Eukaryota</taxon>
        <taxon>Metazoa</taxon>
        <taxon>Ecdysozoa</taxon>
        <taxon>Nematoda</taxon>
        <taxon>Chromadorea</taxon>
        <taxon>Rhabditida</taxon>
        <taxon>Tylenchina</taxon>
        <taxon>Tylenchomorpha</taxon>
        <taxon>Tylenchoidea</taxon>
        <taxon>Meloidogynidae</taxon>
        <taxon>Meloidogyninae</taxon>
        <taxon>Meloidogyne</taxon>
    </lineage>
</organism>
<evidence type="ECO:0000256" key="8">
    <source>
        <dbReference type="ARBA" id="ARBA00023170"/>
    </source>
</evidence>
<feature type="domain" description="G-protein coupled receptors family 1 profile" evidence="12">
    <location>
        <begin position="18"/>
        <end position="282"/>
    </location>
</feature>
<evidence type="ECO:0000256" key="11">
    <source>
        <dbReference type="SAM" id="Phobius"/>
    </source>
</evidence>
<dbReference type="AlphaFoldDB" id="A0A915NZV5"/>
<keyword evidence="4 11" id="KW-1133">Transmembrane helix</keyword>
<feature type="transmembrane region" description="Helical" evidence="11">
    <location>
        <begin position="40"/>
        <end position="63"/>
    </location>
</feature>
<keyword evidence="6 11" id="KW-0472">Membrane</keyword>
<evidence type="ECO:0000256" key="6">
    <source>
        <dbReference type="ARBA" id="ARBA00023136"/>
    </source>
</evidence>
<keyword evidence="8" id="KW-0675">Receptor</keyword>
<sequence>MLAIAIVFIPITVIGIFGNILVLLVIALNTQMHDSTSLFISNLALADLLFLTFCVPVTALSYVSKSWPFSDSVCYITVSLQYITCYVSVWTLVLLAHDRFSITSSITGRSSRRCKVVFYICITVWLIVLALNSLQMRNVGVLRFEYNGIKGSACVDSLAIALTTASPLQARLFYWGFNLGAYLLPLTLSCAFYFLLVKEIWRQKLVQSKSSQKVKRHATRMVFVVILTFGFCWLPQNFRFFLQGLNYPQASFWEHNEKILLLVQSVVQTMAYANSCVNPILYGLLSERFRIAFRRTLSRFLICLCPTLINPSLTPSPASFANNYSLQLQRNSLHPSNNSIRRPSSTVNFGGTTTTNLLTEYSNNRDNGTPSIYSQNSLEEHRKNSQQSLQLLATLNGNKLITLGEEKIDSSNINEDIEDYNDEDQVKSILIRRVPGYQGISSDDILGYPAS</sequence>
<evidence type="ECO:0000256" key="7">
    <source>
        <dbReference type="ARBA" id="ARBA00023157"/>
    </source>
</evidence>
<evidence type="ECO:0000256" key="4">
    <source>
        <dbReference type="ARBA" id="ARBA00022989"/>
    </source>
</evidence>
<evidence type="ECO:0000256" key="1">
    <source>
        <dbReference type="ARBA" id="ARBA00004651"/>
    </source>
</evidence>
<evidence type="ECO:0000256" key="3">
    <source>
        <dbReference type="ARBA" id="ARBA00022692"/>
    </source>
</evidence>
<dbReference type="PANTHER" id="PTHR45695:SF23">
    <property type="entry name" value="GALANIN-LIKE G-PROTEIN COUPLED RECEPTOR NPR-9"/>
    <property type="match status" value="1"/>
</dbReference>
<keyword evidence="13" id="KW-1185">Reference proteome</keyword>
<feature type="transmembrane region" description="Helical" evidence="11">
    <location>
        <begin position="116"/>
        <end position="134"/>
    </location>
</feature>
<dbReference type="PRINTS" id="PR00237">
    <property type="entry name" value="GPCRRHODOPSN"/>
</dbReference>
<dbReference type="InterPro" id="IPR000276">
    <property type="entry name" value="GPCR_Rhodpsn"/>
</dbReference>
<keyword evidence="10" id="KW-0807">Transducer</keyword>
<dbReference type="InterPro" id="IPR017452">
    <property type="entry name" value="GPCR_Rhodpsn_7TM"/>
</dbReference>
<dbReference type="PROSITE" id="PS50262">
    <property type="entry name" value="G_PROTEIN_RECEP_F1_2"/>
    <property type="match status" value="1"/>
</dbReference>
<feature type="transmembrane region" description="Helical" evidence="11">
    <location>
        <begin position="75"/>
        <end position="95"/>
    </location>
</feature>
<keyword evidence="5" id="KW-0297">G-protein coupled receptor</keyword>
<reference evidence="14" key="1">
    <citation type="submission" date="2022-11" db="UniProtKB">
        <authorList>
            <consortium name="WormBaseParasite"/>
        </authorList>
    </citation>
    <scope>IDENTIFICATION</scope>
</reference>
<dbReference type="Proteomes" id="UP000887560">
    <property type="component" value="Unplaced"/>
</dbReference>
<feature type="transmembrane region" description="Helical" evidence="11">
    <location>
        <begin position="218"/>
        <end position="239"/>
    </location>
</feature>
<accession>A0A915NZV5</accession>
<name>A0A915NZV5_9BILA</name>
<dbReference type="GO" id="GO:0005886">
    <property type="term" value="C:plasma membrane"/>
    <property type="evidence" value="ECO:0007669"/>
    <property type="project" value="UniProtKB-SubCell"/>
</dbReference>
<evidence type="ECO:0000313" key="14">
    <source>
        <dbReference type="WBParaSite" id="scf7180000422142.g8409"/>
    </source>
</evidence>
<feature type="transmembrane region" description="Helical" evidence="11">
    <location>
        <begin position="172"/>
        <end position="197"/>
    </location>
</feature>
<keyword evidence="7" id="KW-1015">Disulfide bond</keyword>
<dbReference type="Pfam" id="PF00001">
    <property type="entry name" value="7tm_1"/>
    <property type="match status" value="1"/>
</dbReference>
<feature type="transmembrane region" description="Helical" evidence="11">
    <location>
        <begin position="6"/>
        <end position="28"/>
    </location>
</feature>
<dbReference type="SUPFAM" id="SSF81321">
    <property type="entry name" value="Family A G protein-coupled receptor-like"/>
    <property type="match status" value="1"/>
</dbReference>
<evidence type="ECO:0000313" key="13">
    <source>
        <dbReference type="Proteomes" id="UP000887560"/>
    </source>
</evidence>
<evidence type="ECO:0000259" key="12">
    <source>
        <dbReference type="PROSITE" id="PS50262"/>
    </source>
</evidence>
<dbReference type="Gene3D" id="1.20.1070.10">
    <property type="entry name" value="Rhodopsin 7-helix transmembrane proteins"/>
    <property type="match status" value="1"/>
</dbReference>
<keyword evidence="9" id="KW-0325">Glycoprotein</keyword>
<dbReference type="PANTHER" id="PTHR45695">
    <property type="entry name" value="LEUCOKININ RECEPTOR-RELATED"/>
    <property type="match status" value="1"/>
</dbReference>
<evidence type="ECO:0000256" key="9">
    <source>
        <dbReference type="ARBA" id="ARBA00023180"/>
    </source>
</evidence>
<evidence type="ECO:0000256" key="5">
    <source>
        <dbReference type="ARBA" id="ARBA00023040"/>
    </source>
</evidence>
<dbReference type="GO" id="GO:0004930">
    <property type="term" value="F:G protein-coupled receptor activity"/>
    <property type="evidence" value="ECO:0007669"/>
    <property type="project" value="UniProtKB-KW"/>
</dbReference>
<evidence type="ECO:0000256" key="10">
    <source>
        <dbReference type="ARBA" id="ARBA00023224"/>
    </source>
</evidence>
<protein>
    <submittedName>
        <fullName evidence="14">G-protein coupled receptors family 1 profile domain-containing protein</fullName>
    </submittedName>
</protein>
<keyword evidence="2" id="KW-1003">Cell membrane</keyword>
<dbReference type="WBParaSite" id="scf7180000422142.g8409">
    <property type="protein sequence ID" value="scf7180000422142.g8409"/>
    <property type="gene ID" value="scf7180000422142.g8409"/>
</dbReference>
<keyword evidence="3 11" id="KW-0812">Transmembrane</keyword>